<evidence type="ECO:0000313" key="8">
    <source>
        <dbReference type="EMBL" id="MFD1192902.1"/>
    </source>
</evidence>
<dbReference type="CDD" id="cd00082">
    <property type="entry name" value="HisKA"/>
    <property type="match status" value="1"/>
</dbReference>
<dbReference type="SMART" id="SM00387">
    <property type="entry name" value="HATPase_c"/>
    <property type="match status" value="1"/>
</dbReference>
<evidence type="ECO:0000259" key="7">
    <source>
        <dbReference type="PROSITE" id="PS50109"/>
    </source>
</evidence>
<evidence type="ECO:0000313" key="9">
    <source>
        <dbReference type="Proteomes" id="UP001597216"/>
    </source>
</evidence>
<dbReference type="RefSeq" id="WP_374347058.1">
    <property type="nucleotide sequence ID" value="NZ_JBHTLQ010000090.1"/>
</dbReference>
<dbReference type="PROSITE" id="PS50109">
    <property type="entry name" value="HIS_KIN"/>
    <property type="match status" value="1"/>
</dbReference>
<dbReference type="InterPro" id="IPR003661">
    <property type="entry name" value="HisK_dim/P_dom"/>
</dbReference>
<dbReference type="Proteomes" id="UP001597216">
    <property type="component" value="Unassembled WGS sequence"/>
</dbReference>
<dbReference type="InterPro" id="IPR036890">
    <property type="entry name" value="HATPase_C_sf"/>
</dbReference>
<evidence type="ECO:0000256" key="4">
    <source>
        <dbReference type="ARBA" id="ARBA00022679"/>
    </source>
</evidence>
<keyword evidence="3" id="KW-0597">Phosphoprotein</keyword>
<evidence type="ECO:0000256" key="1">
    <source>
        <dbReference type="ARBA" id="ARBA00000085"/>
    </source>
</evidence>
<comment type="caution">
    <text evidence="8">The sequence shown here is derived from an EMBL/GenBank/DDBJ whole genome shotgun (WGS) entry which is preliminary data.</text>
</comment>
<evidence type="ECO:0000256" key="2">
    <source>
        <dbReference type="ARBA" id="ARBA00012438"/>
    </source>
</evidence>
<feature type="domain" description="Histidine kinase" evidence="7">
    <location>
        <begin position="42"/>
        <end position="262"/>
    </location>
</feature>
<gene>
    <name evidence="8" type="ORF">ACFQ27_20095</name>
</gene>
<dbReference type="PRINTS" id="PR00344">
    <property type="entry name" value="BCTRLSENSOR"/>
</dbReference>
<proteinExistence type="predicted"/>
<dbReference type="EC" id="2.7.13.3" evidence="2"/>
<evidence type="ECO:0000256" key="5">
    <source>
        <dbReference type="ARBA" id="ARBA00022777"/>
    </source>
</evidence>
<protein>
    <recommendedName>
        <fullName evidence="2">histidine kinase</fullName>
        <ecNumber evidence="2">2.7.13.3</ecNumber>
    </recommendedName>
</protein>
<dbReference type="InterPro" id="IPR005467">
    <property type="entry name" value="His_kinase_dom"/>
</dbReference>
<keyword evidence="4" id="KW-0808">Transferase</keyword>
<reference evidence="9" key="1">
    <citation type="journal article" date="2019" name="Int. J. Syst. Evol. Microbiol.">
        <title>The Global Catalogue of Microorganisms (GCM) 10K type strain sequencing project: providing services to taxonomists for standard genome sequencing and annotation.</title>
        <authorList>
            <consortium name="The Broad Institute Genomics Platform"/>
            <consortium name="The Broad Institute Genome Sequencing Center for Infectious Disease"/>
            <person name="Wu L."/>
            <person name="Ma J."/>
        </authorList>
    </citation>
    <scope>NUCLEOTIDE SEQUENCE [LARGE SCALE GENOMIC DNA]</scope>
    <source>
        <strain evidence="9">CCUG 55074</strain>
    </source>
</reference>
<sequence length="269" mass="29178">MSKAAPSIPSEFDPAPEPRARSPRRRQRLAALEAQKRSFLRMASHELRTPLNSILGFSEILAGELYGPLGAPQYKEYAELIRTSGDRLLKLVNQILDIARLEGHAMDLSPRTQALDHVLDDVIDSLREDIRLRGTRVTVVDEGRLPGAFADPRGLRTVVTNLLHNAVVFSPEGAHIVIETRRAGDEVELVITDTGPGVDPEDVPRLLRPFEQGDNALTRRSQGAGLGLPIALLLCEAMDGQLHLTPAADTGLAARIVLPAAIAPEDIAA</sequence>
<feature type="region of interest" description="Disordered" evidence="6">
    <location>
        <begin position="1"/>
        <end position="25"/>
    </location>
</feature>
<evidence type="ECO:0000256" key="3">
    <source>
        <dbReference type="ARBA" id="ARBA00022553"/>
    </source>
</evidence>
<dbReference type="SUPFAM" id="SSF55874">
    <property type="entry name" value="ATPase domain of HSP90 chaperone/DNA topoisomerase II/histidine kinase"/>
    <property type="match status" value="1"/>
</dbReference>
<dbReference type="PANTHER" id="PTHR43047:SF72">
    <property type="entry name" value="OSMOSENSING HISTIDINE PROTEIN KINASE SLN1"/>
    <property type="match status" value="1"/>
</dbReference>
<dbReference type="SMART" id="SM00388">
    <property type="entry name" value="HisKA"/>
    <property type="match status" value="1"/>
</dbReference>
<dbReference type="InterPro" id="IPR003594">
    <property type="entry name" value="HATPase_dom"/>
</dbReference>
<dbReference type="Gene3D" id="1.10.287.130">
    <property type="match status" value="1"/>
</dbReference>
<dbReference type="Pfam" id="PF00512">
    <property type="entry name" value="HisKA"/>
    <property type="match status" value="1"/>
</dbReference>
<comment type="catalytic activity">
    <reaction evidence="1">
        <text>ATP + protein L-histidine = ADP + protein N-phospho-L-histidine.</text>
        <dbReference type="EC" id="2.7.13.3"/>
    </reaction>
</comment>
<dbReference type="Gene3D" id="3.30.565.10">
    <property type="entry name" value="Histidine kinase-like ATPase, C-terminal domain"/>
    <property type="match status" value="1"/>
</dbReference>
<organism evidence="8 9">
    <name type="scientific">Phenylobacterium conjunctum</name>
    <dbReference type="NCBI Taxonomy" id="1298959"/>
    <lineage>
        <taxon>Bacteria</taxon>
        <taxon>Pseudomonadati</taxon>
        <taxon>Pseudomonadota</taxon>
        <taxon>Alphaproteobacteria</taxon>
        <taxon>Caulobacterales</taxon>
        <taxon>Caulobacteraceae</taxon>
        <taxon>Phenylobacterium</taxon>
    </lineage>
</organism>
<dbReference type="EMBL" id="JBHTLQ010000090">
    <property type="protein sequence ID" value="MFD1192902.1"/>
    <property type="molecule type" value="Genomic_DNA"/>
</dbReference>
<dbReference type="SUPFAM" id="SSF47384">
    <property type="entry name" value="Homodimeric domain of signal transducing histidine kinase"/>
    <property type="match status" value="1"/>
</dbReference>
<dbReference type="GO" id="GO:0016301">
    <property type="term" value="F:kinase activity"/>
    <property type="evidence" value="ECO:0007669"/>
    <property type="project" value="UniProtKB-KW"/>
</dbReference>
<keyword evidence="5 8" id="KW-0418">Kinase</keyword>
<dbReference type="Pfam" id="PF02518">
    <property type="entry name" value="HATPase_c"/>
    <property type="match status" value="1"/>
</dbReference>
<dbReference type="PANTHER" id="PTHR43047">
    <property type="entry name" value="TWO-COMPONENT HISTIDINE PROTEIN KINASE"/>
    <property type="match status" value="1"/>
</dbReference>
<evidence type="ECO:0000256" key="6">
    <source>
        <dbReference type="SAM" id="MobiDB-lite"/>
    </source>
</evidence>
<keyword evidence="9" id="KW-1185">Reference proteome</keyword>
<dbReference type="InterPro" id="IPR004358">
    <property type="entry name" value="Sig_transdc_His_kin-like_C"/>
</dbReference>
<name>A0ABW3T851_9CAUL</name>
<dbReference type="InterPro" id="IPR036097">
    <property type="entry name" value="HisK_dim/P_sf"/>
</dbReference>
<accession>A0ABW3T851</accession>